<name>F8FJ88_PAEMK</name>
<dbReference type="EMBL" id="CP002869">
    <property type="protein sequence ID" value="AEI38801.1"/>
    <property type="molecule type" value="Genomic_DNA"/>
</dbReference>
<sequence length="96" mass="10604">MRKDTQIVETAVGTWLRFPGSFKKHQCLVELSDQLSLDINLKSGLVHVHQKDGNDVFQHVGDLCLAPVGGQLQLSFVSTQPQDPRKELPLAQPDAS</sequence>
<reference evidence="1 2" key="2">
    <citation type="journal article" date="2013" name="Genome Announc.">
        <title>Genome Sequence of Growth-Improving Paenibacillus mucilaginosus Strain KNP414.</title>
        <authorList>
            <person name="Lu J.J."/>
            <person name="Wang J.F."/>
            <person name="Hu X.F."/>
        </authorList>
    </citation>
    <scope>NUCLEOTIDE SEQUENCE [LARGE SCALE GENOMIC DNA]</scope>
    <source>
        <strain evidence="1 2">KNP414</strain>
    </source>
</reference>
<reference evidence="2" key="1">
    <citation type="submission" date="2011-06" db="EMBL/GenBank/DDBJ databases">
        <title>Complete genome sequence of Paenibacillus mucilaginosus KNP414.</title>
        <authorList>
            <person name="Wang J."/>
            <person name="Hu S."/>
            <person name="Hu X."/>
            <person name="Zhang B."/>
            <person name="Dong D."/>
            <person name="Zhang S."/>
            <person name="Zhao K."/>
            <person name="Wu D."/>
        </authorList>
    </citation>
    <scope>NUCLEOTIDE SEQUENCE [LARGE SCALE GENOMIC DNA]</scope>
    <source>
        <strain evidence="2">KNP414</strain>
    </source>
</reference>
<protein>
    <submittedName>
        <fullName evidence="1">Uncharacterized protein</fullName>
    </submittedName>
</protein>
<dbReference type="HOGENOM" id="CLU_2357065_0_0_9"/>
<proteinExistence type="predicted"/>
<dbReference type="KEGG" id="pms:KNP414_00150"/>
<dbReference type="AlphaFoldDB" id="F8FJ88"/>
<evidence type="ECO:0000313" key="1">
    <source>
        <dbReference type="EMBL" id="AEI38801.1"/>
    </source>
</evidence>
<evidence type="ECO:0000313" key="2">
    <source>
        <dbReference type="Proteomes" id="UP000006620"/>
    </source>
</evidence>
<organism evidence="1 2">
    <name type="scientific">Paenibacillus mucilaginosus (strain KNP414)</name>
    <dbReference type="NCBI Taxonomy" id="1036673"/>
    <lineage>
        <taxon>Bacteria</taxon>
        <taxon>Bacillati</taxon>
        <taxon>Bacillota</taxon>
        <taxon>Bacilli</taxon>
        <taxon>Bacillales</taxon>
        <taxon>Paenibacillaceae</taxon>
        <taxon>Paenibacillus</taxon>
    </lineage>
</organism>
<dbReference type="RefSeq" id="WP_013913967.1">
    <property type="nucleotide sequence ID" value="NC_015690.1"/>
</dbReference>
<dbReference type="PATRIC" id="fig|1036673.3.peg.140"/>
<gene>
    <name evidence="1" type="ordered locus">KNP414_00150</name>
</gene>
<dbReference type="Proteomes" id="UP000006620">
    <property type="component" value="Chromosome"/>
</dbReference>
<accession>F8FJ88</accession>